<feature type="compositionally biased region" description="Low complexity" evidence="4">
    <location>
        <begin position="136"/>
        <end position="166"/>
    </location>
</feature>
<dbReference type="GO" id="GO:0004742">
    <property type="term" value="F:dihydrolipoyllysine-residue acetyltransferase activity"/>
    <property type="evidence" value="ECO:0007669"/>
    <property type="project" value="TreeGrafter"/>
</dbReference>
<dbReference type="OrthoDB" id="537444at2759"/>
<dbReference type="PROSITE" id="PS00189">
    <property type="entry name" value="LIPOYL"/>
    <property type="match status" value="1"/>
</dbReference>
<keyword evidence="3" id="KW-0809">Transit peptide</keyword>
<reference evidence="8" key="2">
    <citation type="submission" date="2015-01" db="EMBL/GenBank/DDBJ databases">
        <title>Evolutionary Origins and Diversification of the Mycorrhizal Mutualists.</title>
        <authorList>
            <consortium name="DOE Joint Genome Institute"/>
            <consortium name="Mycorrhizal Genomics Consortium"/>
            <person name="Kohler A."/>
            <person name="Kuo A."/>
            <person name="Nagy L.G."/>
            <person name="Floudas D."/>
            <person name="Copeland A."/>
            <person name="Barry K.W."/>
            <person name="Cichocki N."/>
            <person name="Veneault-Fourrey C."/>
            <person name="LaButti K."/>
            <person name="Lindquist E.A."/>
            <person name="Lipzen A."/>
            <person name="Lundell T."/>
            <person name="Morin E."/>
            <person name="Murat C."/>
            <person name="Riley R."/>
            <person name="Ohm R."/>
            <person name="Sun H."/>
            <person name="Tunlid A."/>
            <person name="Henrissat B."/>
            <person name="Grigoriev I.V."/>
            <person name="Hibbett D.S."/>
            <person name="Martin F."/>
        </authorList>
    </citation>
    <scope>NUCLEOTIDE SEQUENCE [LARGE SCALE GENOMIC DNA]</scope>
    <source>
        <strain evidence="8">F 1598</strain>
    </source>
</reference>
<dbReference type="InterPro" id="IPR000089">
    <property type="entry name" value="Biotin_lipoyl"/>
</dbReference>
<dbReference type="InParanoid" id="A0A0C3G6P3"/>
<dbReference type="InterPro" id="IPR011053">
    <property type="entry name" value="Single_hybrid_motif"/>
</dbReference>
<dbReference type="InterPro" id="IPR036625">
    <property type="entry name" value="E3-bd_dom_sf"/>
</dbReference>
<feature type="region of interest" description="Disordered" evidence="4">
    <location>
        <begin position="118"/>
        <end position="175"/>
    </location>
</feature>
<evidence type="ECO:0000256" key="4">
    <source>
        <dbReference type="SAM" id="MobiDB-lite"/>
    </source>
</evidence>
<gene>
    <name evidence="7" type="ORF">PILCRDRAFT_815003</name>
</gene>
<evidence type="ECO:0000256" key="2">
    <source>
        <dbReference type="ARBA" id="ARBA00022823"/>
    </source>
</evidence>
<keyword evidence="2" id="KW-0450">Lipoyl</keyword>
<protein>
    <recommendedName>
        <fullName evidence="9">Single hybrid motif-containing protein</fullName>
    </recommendedName>
</protein>
<dbReference type="Proteomes" id="UP000054166">
    <property type="component" value="Unassembled WGS sequence"/>
</dbReference>
<dbReference type="HOGENOM" id="CLU_035825_0_0_1"/>
<evidence type="ECO:0000313" key="7">
    <source>
        <dbReference type="EMBL" id="KIM87484.1"/>
    </source>
</evidence>
<dbReference type="InterPro" id="IPR003016">
    <property type="entry name" value="2-oxoA_DH_lipoyl-BS"/>
</dbReference>
<dbReference type="Pfam" id="PF00364">
    <property type="entry name" value="Biotin_lipoyl"/>
    <property type="match status" value="1"/>
</dbReference>
<organism evidence="7 8">
    <name type="scientific">Piloderma croceum (strain F 1598)</name>
    <dbReference type="NCBI Taxonomy" id="765440"/>
    <lineage>
        <taxon>Eukaryota</taxon>
        <taxon>Fungi</taxon>
        <taxon>Dikarya</taxon>
        <taxon>Basidiomycota</taxon>
        <taxon>Agaricomycotina</taxon>
        <taxon>Agaricomycetes</taxon>
        <taxon>Agaricomycetidae</taxon>
        <taxon>Atheliales</taxon>
        <taxon>Atheliaceae</taxon>
        <taxon>Piloderma</taxon>
    </lineage>
</organism>
<evidence type="ECO:0000313" key="8">
    <source>
        <dbReference type="Proteomes" id="UP000054166"/>
    </source>
</evidence>
<evidence type="ECO:0000259" key="5">
    <source>
        <dbReference type="PROSITE" id="PS50968"/>
    </source>
</evidence>
<evidence type="ECO:0008006" key="9">
    <source>
        <dbReference type="Google" id="ProtNLM"/>
    </source>
</evidence>
<keyword evidence="8" id="KW-1185">Reference proteome</keyword>
<dbReference type="SUPFAM" id="SSF51230">
    <property type="entry name" value="Single hybrid motif"/>
    <property type="match status" value="1"/>
</dbReference>
<dbReference type="PANTHER" id="PTHR23151:SF82">
    <property type="entry name" value="PYRUVATE DEHYDROGENASE COMPLEX PROTEIN X COMPONENT, MITOCHONDRIAL"/>
    <property type="match status" value="1"/>
</dbReference>
<dbReference type="GO" id="GO:0006086">
    <property type="term" value="P:pyruvate decarboxylation to acetyl-CoA"/>
    <property type="evidence" value="ECO:0007669"/>
    <property type="project" value="InterPro"/>
</dbReference>
<dbReference type="PROSITE" id="PS50968">
    <property type="entry name" value="BIOTINYL_LIPOYL"/>
    <property type="match status" value="1"/>
</dbReference>
<evidence type="ECO:0000259" key="6">
    <source>
        <dbReference type="PROSITE" id="PS51826"/>
    </source>
</evidence>
<dbReference type="InterPro" id="IPR004167">
    <property type="entry name" value="PSBD"/>
</dbReference>
<dbReference type="CDD" id="cd06849">
    <property type="entry name" value="lipoyl_domain"/>
    <property type="match status" value="1"/>
</dbReference>
<dbReference type="EMBL" id="KN832979">
    <property type="protein sequence ID" value="KIM87484.1"/>
    <property type="molecule type" value="Genomic_DNA"/>
</dbReference>
<dbReference type="STRING" id="765440.A0A0C3G6P3"/>
<feature type="domain" description="Peripheral subunit-binding (PSBD)" evidence="6">
    <location>
        <begin position="175"/>
        <end position="215"/>
    </location>
</feature>
<accession>A0A0C3G6P3</accession>
<dbReference type="InterPro" id="IPR045257">
    <property type="entry name" value="E2/Pdx1"/>
</dbReference>
<dbReference type="Gene3D" id="2.40.50.100">
    <property type="match status" value="1"/>
</dbReference>
<dbReference type="PROSITE" id="PS51826">
    <property type="entry name" value="PSBD"/>
    <property type="match status" value="1"/>
</dbReference>
<dbReference type="Gene3D" id="4.10.320.10">
    <property type="entry name" value="E3-binding domain"/>
    <property type="match status" value="1"/>
</dbReference>
<dbReference type="GO" id="GO:0045254">
    <property type="term" value="C:pyruvate dehydrogenase complex"/>
    <property type="evidence" value="ECO:0007669"/>
    <property type="project" value="InterPro"/>
</dbReference>
<dbReference type="PANTHER" id="PTHR23151">
    <property type="entry name" value="DIHYDROLIPOAMIDE ACETYL/SUCCINYL-TRANSFERASE-RELATED"/>
    <property type="match status" value="1"/>
</dbReference>
<proteinExistence type="inferred from homology"/>
<dbReference type="FunFam" id="2.40.50.100:FF:000010">
    <property type="entry name" value="Acetyltransferase component of pyruvate dehydrogenase complex"/>
    <property type="match status" value="1"/>
</dbReference>
<reference evidence="7 8" key="1">
    <citation type="submission" date="2014-04" db="EMBL/GenBank/DDBJ databases">
        <authorList>
            <consortium name="DOE Joint Genome Institute"/>
            <person name="Kuo A."/>
            <person name="Tarkka M."/>
            <person name="Buscot F."/>
            <person name="Kohler A."/>
            <person name="Nagy L.G."/>
            <person name="Floudas D."/>
            <person name="Copeland A."/>
            <person name="Barry K.W."/>
            <person name="Cichocki N."/>
            <person name="Veneault-Fourrey C."/>
            <person name="LaButti K."/>
            <person name="Lindquist E.A."/>
            <person name="Lipzen A."/>
            <person name="Lundell T."/>
            <person name="Morin E."/>
            <person name="Murat C."/>
            <person name="Sun H."/>
            <person name="Tunlid A."/>
            <person name="Henrissat B."/>
            <person name="Grigoriev I.V."/>
            <person name="Hibbett D.S."/>
            <person name="Martin F."/>
            <person name="Nordberg H.P."/>
            <person name="Cantor M.N."/>
            <person name="Hua S.X."/>
        </authorList>
    </citation>
    <scope>NUCLEOTIDE SEQUENCE [LARGE SCALE GENOMIC DNA]</scope>
    <source>
        <strain evidence="7 8">F 1598</strain>
    </source>
</reference>
<name>A0A0C3G6P3_PILCF</name>
<evidence type="ECO:0000256" key="1">
    <source>
        <dbReference type="ARBA" id="ARBA00007317"/>
    </source>
</evidence>
<comment type="similarity">
    <text evidence="1">Belongs to the 2-oxoacid dehydrogenase family.</text>
</comment>
<sequence length="323" mass="33921">MNSIARVAGPLRRWAYAPKLSQSRRLHQTPSRNAISNLQMPAMSPTMTEGGIASWKKQEGDKFIAGDVLLEIETDKATIDVEAQDDGVLGKIITPDGSKNVAVGKIIALLAEEGDDISNLEVPKEEQKPAPPKSEQTASPPKSQSSPPPSAQSQPQLQSTQSSSHPVSEPTHASPLFPSVHRLLLENASSIPNAADIKGTGIRGMLTKGDVLAFLGRASGPLGSYEGKGIKGEMNTAKTEGAKTETAKPLDGPALRRLIVMNLSQLSLKARNAAVAAAPATFDSIIADYLPTPPASGSALKPKAAAVPPTKKNTTDAYFDGLI</sequence>
<feature type="domain" description="Lipoyl-binding" evidence="5">
    <location>
        <begin position="35"/>
        <end position="111"/>
    </location>
</feature>
<dbReference type="AlphaFoldDB" id="A0A0C3G6P3"/>
<evidence type="ECO:0000256" key="3">
    <source>
        <dbReference type="ARBA" id="ARBA00022946"/>
    </source>
</evidence>